<evidence type="ECO:0000259" key="2">
    <source>
        <dbReference type="Pfam" id="PF24460"/>
    </source>
</evidence>
<protein>
    <submittedName>
        <fullName evidence="3">Zinc ribbon domain-containing protein</fullName>
    </submittedName>
</protein>
<evidence type="ECO:0000313" key="3">
    <source>
        <dbReference type="EMBL" id="MFD1512743.1"/>
    </source>
</evidence>
<feature type="domain" description="DUF7575" evidence="2">
    <location>
        <begin position="98"/>
        <end position="124"/>
    </location>
</feature>
<reference evidence="3 4" key="1">
    <citation type="journal article" date="2019" name="Int. J. Syst. Evol. Microbiol.">
        <title>The Global Catalogue of Microorganisms (GCM) 10K type strain sequencing project: providing services to taxonomists for standard genome sequencing and annotation.</title>
        <authorList>
            <consortium name="The Broad Institute Genomics Platform"/>
            <consortium name="The Broad Institute Genome Sequencing Center for Infectious Disease"/>
            <person name="Wu L."/>
            <person name="Ma J."/>
        </authorList>
    </citation>
    <scope>NUCLEOTIDE SEQUENCE [LARGE SCALE GENOMIC DNA]</scope>
    <source>
        <strain evidence="3 4">CGMCC 1.12563</strain>
    </source>
</reference>
<name>A0ABD6ATA0_9EURY</name>
<feature type="transmembrane region" description="Helical" evidence="1">
    <location>
        <begin position="12"/>
        <end position="28"/>
    </location>
</feature>
<proteinExistence type="predicted"/>
<dbReference type="AlphaFoldDB" id="A0ABD6ATA0"/>
<feature type="transmembrane region" description="Helical" evidence="1">
    <location>
        <begin position="64"/>
        <end position="85"/>
    </location>
</feature>
<keyword evidence="1" id="KW-0812">Transmembrane</keyword>
<accession>A0ABD6ATA0</accession>
<keyword evidence="4" id="KW-1185">Reference proteome</keyword>
<dbReference type="Proteomes" id="UP001597187">
    <property type="component" value="Unassembled WGS sequence"/>
</dbReference>
<evidence type="ECO:0000256" key="1">
    <source>
        <dbReference type="SAM" id="Phobius"/>
    </source>
</evidence>
<dbReference type="InterPro" id="IPR055997">
    <property type="entry name" value="DUF7575"/>
</dbReference>
<feature type="transmembrane region" description="Helical" evidence="1">
    <location>
        <begin position="35"/>
        <end position="58"/>
    </location>
</feature>
<evidence type="ECO:0000313" key="4">
    <source>
        <dbReference type="Proteomes" id="UP001597187"/>
    </source>
</evidence>
<gene>
    <name evidence="3" type="ORF">ACFSBT_05535</name>
</gene>
<organism evidence="3 4">
    <name type="scientific">Halomarina rubra</name>
    <dbReference type="NCBI Taxonomy" id="2071873"/>
    <lineage>
        <taxon>Archaea</taxon>
        <taxon>Methanobacteriati</taxon>
        <taxon>Methanobacteriota</taxon>
        <taxon>Stenosarchaea group</taxon>
        <taxon>Halobacteria</taxon>
        <taxon>Halobacteriales</taxon>
        <taxon>Natronomonadaceae</taxon>
        <taxon>Halomarina</taxon>
    </lineage>
</organism>
<dbReference type="Pfam" id="PF24460">
    <property type="entry name" value="DUF7575"/>
    <property type="match status" value="1"/>
</dbReference>
<comment type="caution">
    <text evidence="3">The sequence shown here is derived from an EMBL/GenBank/DDBJ whole genome shotgun (WGS) entry which is preliminary data.</text>
</comment>
<dbReference type="EMBL" id="JBHUDC010000003">
    <property type="protein sequence ID" value="MFD1512743.1"/>
    <property type="molecule type" value="Genomic_DNA"/>
</dbReference>
<keyword evidence="1" id="KW-1133">Transmembrane helix</keyword>
<sequence>MNDARTTRRPWLAAVLSVAVTGLGHLYLRRWGRAAAWLLVVAATSLVVPQAAIEALAAGEAVDVVALAPVWFASTLCALDAYVVARRDHTPRTTAAADTARCPHCGGELTDGLDFCHWCTTELDDAQVASSGGGSR</sequence>
<keyword evidence="1" id="KW-0472">Membrane</keyword>
<dbReference type="RefSeq" id="WP_250872723.1">
    <property type="nucleotide sequence ID" value="NZ_JALXFV010000003.1"/>
</dbReference>